<accession>A0A4Y2J5R6</accession>
<comment type="caution">
    <text evidence="5">The sequence shown here is derived from an EMBL/GenBank/DDBJ whole genome shotgun (WGS) entry which is preliminary data.</text>
</comment>
<evidence type="ECO:0000313" key="5">
    <source>
        <dbReference type="EMBL" id="GBM85601.1"/>
    </source>
</evidence>
<reference evidence="5 6" key="1">
    <citation type="journal article" date="2019" name="Sci. Rep.">
        <title>Orb-weaving spider Araneus ventricosus genome elucidates the spidroin gene catalogue.</title>
        <authorList>
            <person name="Kono N."/>
            <person name="Nakamura H."/>
            <person name="Ohtoshi R."/>
            <person name="Moran D.A.P."/>
            <person name="Shinohara A."/>
            <person name="Yoshida Y."/>
            <person name="Fujiwara M."/>
            <person name="Mori M."/>
            <person name="Tomita M."/>
            <person name="Arakawa K."/>
        </authorList>
    </citation>
    <scope>NUCLEOTIDE SEQUENCE [LARGE SCALE GENOMIC DNA]</scope>
</reference>
<gene>
    <name evidence="5" type="ORF">AVEN_113166_1</name>
    <name evidence="3" type="ORF">AVEN_16264_1</name>
    <name evidence="2" type="ORF">AVEN_256718_1</name>
    <name evidence="4" type="ORF">AVEN_83866_1</name>
</gene>
<protein>
    <submittedName>
        <fullName evidence="5">Uncharacterized protein</fullName>
    </submittedName>
</protein>
<dbReference type="EMBL" id="BGPR01188921">
    <property type="protein sequence ID" value="GBM85526.1"/>
    <property type="molecule type" value="Genomic_DNA"/>
</dbReference>
<keyword evidence="6" id="KW-1185">Reference proteome</keyword>
<evidence type="ECO:0000313" key="6">
    <source>
        <dbReference type="Proteomes" id="UP000499080"/>
    </source>
</evidence>
<proteinExistence type="predicted"/>
<evidence type="ECO:0000313" key="2">
    <source>
        <dbReference type="EMBL" id="GBM85526.1"/>
    </source>
</evidence>
<organism evidence="5 6">
    <name type="scientific">Araneus ventricosus</name>
    <name type="common">Orbweaver spider</name>
    <name type="synonym">Epeira ventricosa</name>
    <dbReference type="NCBI Taxonomy" id="182803"/>
    <lineage>
        <taxon>Eukaryota</taxon>
        <taxon>Metazoa</taxon>
        <taxon>Ecdysozoa</taxon>
        <taxon>Arthropoda</taxon>
        <taxon>Chelicerata</taxon>
        <taxon>Arachnida</taxon>
        <taxon>Araneae</taxon>
        <taxon>Araneomorphae</taxon>
        <taxon>Entelegynae</taxon>
        <taxon>Araneoidea</taxon>
        <taxon>Araneidae</taxon>
        <taxon>Araneus</taxon>
    </lineage>
</organism>
<dbReference type="EMBL" id="BGPR01188946">
    <property type="protein sequence ID" value="GBM85601.1"/>
    <property type="molecule type" value="Genomic_DNA"/>
</dbReference>
<name>A0A4Y2J5R6_ARAVE</name>
<dbReference type="EMBL" id="BGPR01188926">
    <property type="protein sequence ID" value="GBM85540.1"/>
    <property type="molecule type" value="Genomic_DNA"/>
</dbReference>
<evidence type="ECO:0000313" key="3">
    <source>
        <dbReference type="EMBL" id="GBM85540.1"/>
    </source>
</evidence>
<feature type="region of interest" description="Disordered" evidence="1">
    <location>
        <begin position="98"/>
        <end position="133"/>
    </location>
</feature>
<sequence length="133" mass="15326">MIRSVCCPNFMSLLHMQCPVRPSELGKFNFDNPVLMSNFEATQELFWDGSRNFERRSDDKDDTRAGTFFSKLPNHTTGTICLTHGVRFNVHKAHTYRDSSIESGFKPGTFSLRSRDLTTRPPRPVDAPEYRDH</sequence>
<dbReference type="Proteomes" id="UP000499080">
    <property type="component" value="Unassembled WGS sequence"/>
</dbReference>
<evidence type="ECO:0000256" key="1">
    <source>
        <dbReference type="SAM" id="MobiDB-lite"/>
    </source>
</evidence>
<evidence type="ECO:0000313" key="4">
    <source>
        <dbReference type="EMBL" id="GBM85575.1"/>
    </source>
</evidence>
<dbReference type="EMBL" id="BGPR01188939">
    <property type="protein sequence ID" value="GBM85575.1"/>
    <property type="molecule type" value="Genomic_DNA"/>
</dbReference>
<dbReference type="AlphaFoldDB" id="A0A4Y2J5R6"/>